<name>A0AB72ZH66_YERPE</name>
<sequence>MPSTEHGYEKSLLFTPNSSALVNFIDDHLDLFGHVAQRYGAR</sequence>
<proteinExistence type="predicted"/>
<accession>A0AB72ZH66</accession>
<evidence type="ECO:0000313" key="1">
    <source>
        <dbReference type="EMBL" id="EIR15714.1"/>
    </source>
</evidence>
<evidence type="ECO:0000313" key="2">
    <source>
        <dbReference type="Proteomes" id="UP000003231"/>
    </source>
</evidence>
<reference evidence="1 2" key="1">
    <citation type="submission" date="2012-05" db="EMBL/GenBank/DDBJ databases">
        <title>Genome sequence of Yersinia Pestis PY-08.</title>
        <authorList>
            <person name="Santana-Cruz I."/>
            <person name="Sengamalay N."/>
            <person name="McCracken C."/>
            <person name="Daugherty S.C."/>
            <person name="Maroo A."/>
            <person name="Vara P.G."/>
            <person name="Tallon L.J."/>
            <person name="Sadzewicz L."/>
            <person name="Vinetz J.M."/>
            <person name="Cespedes Zambrano M.J."/>
            <person name="Fraser-Liggett C.M."/>
            <person name="Tettelin H."/>
        </authorList>
    </citation>
    <scope>NUCLEOTIDE SEQUENCE [LARGE SCALE GENOMIC DNA]</scope>
    <source>
        <strain evidence="1 2">PY-08</strain>
    </source>
</reference>
<organism evidence="1 2">
    <name type="scientific">Yersinia pestis PY-08</name>
    <dbReference type="NCBI Taxonomy" id="992134"/>
    <lineage>
        <taxon>Bacteria</taxon>
        <taxon>Pseudomonadati</taxon>
        <taxon>Pseudomonadota</taxon>
        <taxon>Gammaproteobacteria</taxon>
        <taxon>Enterobacterales</taxon>
        <taxon>Yersiniaceae</taxon>
        <taxon>Yersinia</taxon>
    </lineage>
</organism>
<dbReference type="Proteomes" id="UP000003231">
    <property type="component" value="Unassembled WGS sequence"/>
</dbReference>
<evidence type="ECO:0008006" key="3">
    <source>
        <dbReference type="Google" id="ProtNLM"/>
    </source>
</evidence>
<comment type="caution">
    <text evidence="1">The sequence shown here is derived from an EMBL/GenBank/DDBJ whole genome shotgun (WGS) entry which is preliminary data.</text>
</comment>
<protein>
    <recommendedName>
        <fullName evidence="3">Transposase</fullName>
    </recommendedName>
</protein>
<dbReference type="EMBL" id="AKRT01000384">
    <property type="protein sequence ID" value="EIR15714.1"/>
    <property type="molecule type" value="Genomic_DNA"/>
</dbReference>
<dbReference type="AlphaFoldDB" id="A0AB72ZH66"/>
<gene>
    <name evidence="1" type="ORF">YPPY08_3434</name>
</gene>